<dbReference type="Pfam" id="PF01972">
    <property type="entry name" value="SDH_protease"/>
    <property type="match status" value="1"/>
</dbReference>
<dbReference type="GO" id="GO:0016020">
    <property type="term" value="C:membrane"/>
    <property type="evidence" value="ECO:0007669"/>
    <property type="project" value="InterPro"/>
</dbReference>
<gene>
    <name evidence="1" type="ORF">SCARUB_03920</name>
</gene>
<organism evidence="1 2">
    <name type="scientific">Candidatus Scalindua rubra</name>
    <dbReference type="NCBI Taxonomy" id="1872076"/>
    <lineage>
        <taxon>Bacteria</taxon>
        <taxon>Pseudomonadati</taxon>
        <taxon>Planctomycetota</taxon>
        <taxon>Candidatus Brocadiia</taxon>
        <taxon>Candidatus Brocadiales</taxon>
        <taxon>Candidatus Scalinduaceae</taxon>
        <taxon>Candidatus Scalindua</taxon>
    </lineage>
</organism>
<dbReference type="AlphaFoldDB" id="A0A1E3X5Q7"/>
<dbReference type="PANTHER" id="PTHR35984">
    <property type="entry name" value="PERIPLASMIC SERINE PROTEASE"/>
    <property type="match status" value="1"/>
</dbReference>
<dbReference type="SUPFAM" id="SSF52096">
    <property type="entry name" value="ClpP/crotonase"/>
    <property type="match status" value="1"/>
</dbReference>
<evidence type="ECO:0000313" key="2">
    <source>
        <dbReference type="Proteomes" id="UP000094056"/>
    </source>
</evidence>
<dbReference type="PATRIC" id="fig|1872076.5.peg.4677"/>
<dbReference type="EMBL" id="MAYW01000157">
    <property type="protein sequence ID" value="ODS30958.1"/>
    <property type="molecule type" value="Genomic_DNA"/>
</dbReference>
<protein>
    <submittedName>
        <fullName evidence="1">Serine dehydrogenase proteinase</fullName>
    </submittedName>
</protein>
<dbReference type="InterPro" id="IPR002825">
    <property type="entry name" value="Pept_S49_ser-pept_pro"/>
</dbReference>
<dbReference type="Gene3D" id="3.90.226.10">
    <property type="entry name" value="2-enoyl-CoA Hydratase, Chain A, domain 1"/>
    <property type="match status" value="1"/>
</dbReference>
<reference evidence="1 2" key="1">
    <citation type="submission" date="2016-07" db="EMBL/GenBank/DDBJ databases">
        <title>Draft genome of Scalindua rubra, obtained from a brine-seawater interface in the Red Sea, sheds light on salt adaptation in anammox bacteria.</title>
        <authorList>
            <person name="Speth D.R."/>
            <person name="Lagkouvardos I."/>
            <person name="Wang Y."/>
            <person name="Qian P.-Y."/>
            <person name="Dutilh B.E."/>
            <person name="Jetten M.S."/>
        </authorList>
    </citation>
    <scope>NUCLEOTIDE SEQUENCE [LARGE SCALE GENOMIC DNA]</scope>
    <source>
        <strain evidence="1">BSI-1</strain>
    </source>
</reference>
<dbReference type="Proteomes" id="UP000094056">
    <property type="component" value="Unassembled WGS sequence"/>
</dbReference>
<dbReference type="InterPro" id="IPR029045">
    <property type="entry name" value="ClpP/crotonase-like_dom_sf"/>
</dbReference>
<proteinExistence type="predicted"/>
<accession>A0A1E3X5Q7</accession>
<comment type="caution">
    <text evidence="1">The sequence shown here is derived from an EMBL/GenBank/DDBJ whole genome shotgun (WGS) entry which is preliminary data.</text>
</comment>
<dbReference type="PANTHER" id="PTHR35984:SF1">
    <property type="entry name" value="PERIPLASMIC SERINE PROTEASE"/>
    <property type="match status" value="1"/>
</dbReference>
<evidence type="ECO:0000313" key="1">
    <source>
        <dbReference type="EMBL" id="ODS30958.1"/>
    </source>
</evidence>
<name>A0A1E3X5Q7_9BACT</name>
<sequence length="214" mass="24504">MPKPLTSISANITVENLLNDHIQNLENELKADFLIYFGPIIPGVESEIRDAVELRKKKTKKLIVILETEGGYAEIVERIANVFRKHYKVVEFIVPNFAMSAGTILVMCGDAIYMDYFSILGPIDPQVQTQRGGMPIPALGYLDKYKDLIDKSSKGELTEAELHFLIEKFDPAVLHKFEQEKELSITLLKTWLAKYKFKNWKTTKKRKIPVTKNM</sequence>